<feature type="region of interest" description="Disordered" evidence="1">
    <location>
        <begin position="38"/>
        <end position="68"/>
    </location>
</feature>
<reference evidence="2" key="2">
    <citation type="submission" date="2023-04" db="EMBL/GenBank/DDBJ databases">
        <authorList>
            <person name="Bu L."/>
            <person name="Lu L."/>
            <person name="Laidemitt M.R."/>
            <person name="Zhang S.M."/>
            <person name="Mutuku M."/>
            <person name="Mkoji G."/>
            <person name="Steinauer M."/>
            <person name="Loker E.S."/>
        </authorList>
    </citation>
    <scope>NUCLEOTIDE SEQUENCE</scope>
    <source>
        <strain evidence="2">KasaAsao</strain>
        <tissue evidence="2">Whole Snail</tissue>
    </source>
</reference>
<comment type="caution">
    <text evidence="2">The sequence shown here is derived from an EMBL/GenBank/DDBJ whole genome shotgun (WGS) entry which is preliminary data.</text>
</comment>
<dbReference type="AlphaFoldDB" id="A0AAD8FFU4"/>
<evidence type="ECO:0000313" key="3">
    <source>
        <dbReference type="Proteomes" id="UP001233172"/>
    </source>
</evidence>
<evidence type="ECO:0000256" key="1">
    <source>
        <dbReference type="SAM" id="MobiDB-lite"/>
    </source>
</evidence>
<reference evidence="2" key="1">
    <citation type="journal article" date="2023" name="PLoS Negl. Trop. Dis.">
        <title>A genome sequence for Biomphalaria pfeifferi, the major vector snail for the human-infecting parasite Schistosoma mansoni.</title>
        <authorList>
            <person name="Bu L."/>
            <person name="Lu L."/>
            <person name="Laidemitt M.R."/>
            <person name="Zhang S.M."/>
            <person name="Mutuku M."/>
            <person name="Mkoji G."/>
            <person name="Steinauer M."/>
            <person name="Loker E.S."/>
        </authorList>
    </citation>
    <scope>NUCLEOTIDE SEQUENCE</scope>
    <source>
        <strain evidence="2">KasaAsao</strain>
    </source>
</reference>
<feature type="region of interest" description="Disordered" evidence="1">
    <location>
        <begin position="85"/>
        <end position="127"/>
    </location>
</feature>
<gene>
    <name evidence="2" type="ORF">Bpfe_009006</name>
</gene>
<organism evidence="2 3">
    <name type="scientific">Biomphalaria pfeifferi</name>
    <name type="common">Bloodfluke planorb</name>
    <name type="synonym">Freshwater snail</name>
    <dbReference type="NCBI Taxonomy" id="112525"/>
    <lineage>
        <taxon>Eukaryota</taxon>
        <taxon>Metazoa</taxon>
        <taxon>Spiralia</taxon>
        <taxon>Lophotrochozoa</taxon>
        <taxon>Mollusca</taxon>
        <taxon>Gastropoda</taxon>
        <taxon>Heterobranchia</taxon>
        <taxon>Euthyneura</taxon>
        <taxon>Panpulmonata</taxon>
        <taxon>Hygrophila</taxon>
        <taxon>Lymnaeoidea</taxon>
        <taxon>Planorbidae</taxon>
        <taxon>Biomphalaria</taxon>
    </lineage>
</organism>
<dbReference type="Proteomes" id="UP001233172">
    <property type="component" value="Unassembled WGS sequence"/>
</dbReference>
<proteinExistence type="predicted"/>
<name>A0AAD8FFU4_BIOPF</name>
<dbReference type="EMBL" id="JASAOG010000029">
    <property type="protein sequence ID" value="KAK0061624.1"/>
    <property type="molecule type" value="Genomic_DNA"/>
</dbReference>
<evidence type="ECO:0000313" key="2">
    <source>
        <dbReference type="EMBL" id="KAK0061624.1"/>
    </source>
</evidence>
<accession>A0AAD8FFU4</accession>
<protein>
    <submittedName>
        <fullName evidence="2">Uncharacterized protein</fullName>
    </submittedName>
</protein>
<keyword evidence="3" id="KW-1185">Reference proteome</keyword>
<feature type="compositionally biased region" description="Basic residues" evidence="1">
    <location>
        <begin position="107"/>
        <end position="127"/>
    </location>
</feature>
<sequence>MPTIHLWCFCSFPDASIATEHNLKTMDTKTAENIQVKTKIALKSPNQKPSKKTSKKSQEREIPKQKLPKCLISPTKDTFLLKTSRQALKSADEKSVSSRMISDSVKSKAKTKKVKRAKKHVFKNGTQ</sequence>